<dbReference type="RefSeq" id="WP_378167441.1">
    <property type="nucleotide sequence ID" value="NZ_JBHSBU010000001.1"/>
</dbReference>
<reference evidence="4" key="1">
    <citation type="journal article" date="2019" name="Int. J. Syst. Evol. Microbiol.">
        <title>The Global Catalogue of Microorganisms (GCM) 10K type strain sequencing project: providing services to taxonomists for standard genome sequencing and annotation.</title>
        <authorList>
            <consortium name="The Broad Institute Genomics Platform"/>
            <consortium name="The Broad Institute Genome Sequencing Center for Infectious Disease"/>
            <person name="Wu L."/>
            <person name="Ma J."/>
        </authorList>
    </citation>
    <scope>NUCLEOTIDE SEQUENCE [LARGE SCALE GENOMIC DNA]</scope>
    <source>
        <strain evidence="4">LMG 29894</strain>
    </source>
</reference>
<gene>
    <name evidence="3" type="ORF">ACFOW7_19200</name>
</gene>
<dbReference type="Gene3D" id="3.30.1200.10">
    <property type="entry name" value="YggU-like"/>
    <property type="match status" value="1"/>
</dbReference>
<dbReference type="PANTHER" id="PTHR13420">
    <property type="entry name" value="UPF0235 PROTEIN C15ORF40"/>
    <property type="match status" value="1"/>
</dbReference>
<dbReference type="Pfam" id="PF02594">
    <property type="entry name" value="DUF167"/>
    <property type="match status" value="1"/>
</dbReference>
<evidence type="ECO:0000313" key="3">
    <source>
        <dbReference type="EMBL" id="MFC4161468.1"/>
    </source>
</evidence>
<comment type="caution">
    <text evidence="3">The sequence shown here is derived from an EMBL/GenBank/DDBJ whole genome shotgun (WGS) entry which is preliminary data.</text>
</comment>
<dbReference type="InterPro" id="IPR036591">
    <property type="entry name" value="YggU-like_sf"/>
</dbReference>
<sequence length="93" mass="10163">MSWWQQEGEVLTLMLYIQPGARKTEPAGLFDGMLKLRLAAPPVEGKANAALLAWLAGQFQVGRNRVSLLSGETSRRKRVRIEGSAVDPASLLS</sequence>
<dbReference type="Proteomes" id="UP001595791">
    <property type="component" value="Unassembled WGS sequence"/>
</dbReference>
<dbReference type="PANTHER" id="PTHR13420:SF7">
    <property type="entry name" value="UPF0235 PROTEIN C15ORF40"/>
    <property type="match status" value="1"/>
</dbReference>
<evidence type="ECO:0000256" key="2">
    <source>
        <dbReference type="HAMAP-Rule" id="MF_00634"/>
    </source>
</evidence>
<dbReference type="InterPro" id="IPR003746">
    <property type="entry name" value="DUF167"/>
</dbReference>
<evidence type="ECO:0000256" key="1">
    <source>
        <dbReference type="ARBA" id="ARBA00010364"/>
    </source>
</evidence>
<organism evidence="3 4">
    <name type="scientific">Chitinimonas lacunae</name>
    <dbReference type="NCBI Taxonomy" id="1963018"/>
    <lineage>
        <taxon>Bacteria</taxon>
        <taxon>Pseudomonadati</taxon>
        <taxon>Pseudomonadota</taxon>
        <taxon>Betaproteobacteria</taxon>
        <taxon>Neisseriales</taxon>
        <taxon>Chitinibacteraceae</taxon>
        <taxon>Chitinimonas</taxon>
    </lineage>
</organism>
<comment type="similarity">
    <text evidence="1 2">Belongs to the UPF0235 family.</text>
</comment>
<keyword evidence="4" id="KW-1185">Reference proteome</keyword>
<name>A0ABV8MWG1_9NEIS</name>
<dbReference type="SMART" id="SM01152">
    <property type="entry name" value="DUF167"/>
    <property type="match status" value="1"/>
</dbReference>
<evidence type="ECO:0000313" key="4">
    <source>
        <dbReference type="Proteomes" id="UP001595791"/>
    </source>
</evidence>
<dbReference type="SUPFAM" id="SSF69786">
    <property type="entry name" value="YggU-like"/>
    <property type="match status" value="1"/>
</dbReference>
<dbReference type="NCBIfam" id="TIGR00251">
    <property type="entry name" value="DUF167 family protein"/>
    <property type="match status" value="1"/>
</dbReference>
<proteinExistence type="inferred from homology"/>
<dbReference type="EMBL" id="JBHSBU010000001">
    <property type="protein sequence ID" value="MFC4161468.1"/>
    <property type="molecule type" value="Genomic_DNA"/>
</dbReference>
<dbReference type="HAMAP" id="MF_00634">
    <property type="entry name" value="UPF0235"/>
    <property type="match status" value="1"/>
</dbReference>
<protein>
    <recommendedName>
        <fullName evidence="2">UPF0235 protein ACFOW7_19200</fullName>
    </recommendedName>
</protein>
<accession>A0ABV8MWG1</accession>